<comment type="caution">
    <text evidence="1">The sequence shown here is derived from an EMBL/GenBank/DDBJ whole genome shotgun (WGS) entry which is preliminary data.</text>
</comment>
<dbReference type="EMBL" id="JANBPG010000159">
    <property type="protein sequence ID" value="KAJ1899358.1"/>
    <property type="molecule type" value="Genomic_DNA"/>
</dbReference>
<evidence type="ECO:0000313" key="1">
    <source>
        <dbReference type="EMBL" id="KAJ1899358.1"/>
    </source>
</evidence>
<keyword evidence="2" id="KW-1185">Reference proteome</keyword>
<protein>
    <submittedName>
        <fullName evidence="1">Uncharacterized protein</fullName>
    </submittedName>
</protein>
<sequence>MAQPRNHPSQKSAHDHQTQHQTHHQQVSKPPPAHPAPPSSHHSHPGHARPAPSISHKNSAKELKNIRDPRLLQQAEVDKRLKSLRRRASWLDSKFSCCCGLFRFGMESLIGLIPVIGDFVGIFLALSFMNTIRRRFNVPASLVSQMTINIAIDFCVGLVPILGDIIDVMFKANMRNYELVEKYVTEQRKAAAADAHNLELGLGLDPGSGTAAHSGGFRARIGEFIPPVPLNLNAATVTKVATAGINARRGGH</sequence>
<accession>A0ACC1IR92</accession>
<proteinExistence type="predicted"/>
<dbReference type="Proteomes" id="UP001150581">
    <property type="component" value="Unassembled WGS sequence"/>
</dbReference>
<gene>
    <name evidence="1" type="ORF">LPJ66_002164</name>
</gene>
<reference evidence="1" key="1">
    <citation type="submission" date="2022-07" db="EMBL/GenBank/DDBJ databases">
        <title>Phylogenomic reconstructions and comparative analyses of Kickxellomycotina fungi.</title>
        <authorList>
            <person name="Reynolds N.K."/>
            <person name="Stajich J.E."/>
            <person name="Barry K."/>
            <person name="Grigoriev I.V."/>
            <person name="Crous P."/>
            <person name="Smith M.E."/>
        </authorList>
    </citation>
    <scope>NUCLEOTIDE SEQUENCE</scope>
    <source>
        <strain evidence="1">Benny 63K</strain>
    </source>
</reference>
<evidence type="ECO:0000313" key="2">
    <source>
        <dbReference type="Proteomes" id="UP001150581"/>
    </source>
</evidence>
<name>A0ACC1IR92_9FUNG</name>
<organism evidence="1 2">
    <name type="scientific">Kickxella alabastrina</name>
    <dbReference type="NCBI Taxonomy" id="61397"/>
    <lineage>
        <taxon>Eukaryota</taxon>
        <taxon>Fungi</taxon>
        <taxon>Fungi incertae sedis</taxon>
        <taxon>Zoopagomycota</taxon>
        <taxon>Kickxellomycotina</taxon>
        <taxon>Kickxellomycetes</taxon>
        <taxon>Kickxellales</taxon>
        <taxon>Kickxellaceae</taxon>
        <taxon>Kickxella</taxon>
    </lineage>
</organism>